<dbReference type="EMBL" id="BSNC01000003">
    <property type="protein sequence ID" value="GLP95666.1"/>
    <property type="molecule type" value="Genomic_DNA"/>
</dbReference>
<sequence>MSLAALALAAAVQWLPVGAKQSLVCELHQAQQCIAQLPSELRQAFYQAEPDFPESLGMRQAVSYVFDHPELVGVVLLANPHQNQRFSQFLHSGWHNYQVENEAQLVRLHELGHLHAQAIPEQWLPLPEQISTHDWQAKRYRQEVYADLYLAWKMAAIEASWSSIQAQINRRNLAMMSRKRDLTHWTVPYLALVVEQFTAQQVASWPYDQFVQKVMQSAAPLQGLQLNELAFLFRAEFSGKTPKQSNQYLSWRRKEFGEYVAPTITALMGASAANQWLARRRFI</sequence>
<name>A0AA37VUI0_9GAMM</name>
<accession>A0AA37VUI0</accession>
<evidence type="ECO:0000313" key="1">
    <source>
        <dbReference type="EMBL" id="GLP95666.1"/>
    </source>
</evidence>
<dbReference type="RefSeq" id="WP_095505656.1">
    <property type="nucleotide sequence ID" value="NZ_BSNC01000003.1"/>
</dbReference>
<dbReference type="Proteomes" id="UP001161422">
    <property type="component" value="Unassembled WGS sequence"/>
</dbReference>
<organism evidence="1 2">
    <name type="scientific">Paraferrimonas sedimenticola</name>
    <dbReference type="NCBI Taxonomy" id="375674"/>
    <lineage>
        <taxon>Bacteria</taxon>
        <taxon>Pseudomonadati</taxon>
        <taxon>Pseudomonadota</taxon>
        <taxon>Gammaproteobacteria</taxon>
        <taxon>Alteromonadales</taxon>
        <taxon>Ferrimonadaceae</taxon>
        <taxon>Paraferrimonas</taxon>
    </lineage>
</organism>
<comment type="caution">
    <text evidence="1">The sequence shown here is derived from an EMBL/GenBank/DDBJ whole genome shotgun (WGS) entry which is preliminary data.</text>
</comment>
<gene>
    <name evidence="1" type="ORF">GCM10007895_09720</name>
</gene>
<protein>
    <submittedName>
        <fullName evidence="1">Uncharacterized protein</fullName>
    </submittedName>
</protein>
<reference evidence="1" key="1">
    <citation type="journal article" date="2014" name="Int. J. Syst. Evol. Microbiol.">
        <title>Complete genome sequence of Corynebacterium casei LMG S-19264T (=DSM 44701T), isolated from a smear-ripened cheese.</title>
        <authorList>
            <consortium name="US DOE Joint Genome Institute (JGI-PGF)"/>
            <person name="Walter F."/>
            <person name="Albersmeier A."/>
            <person name="Kalinowski J."/>
            <person name="Ruckert C."/>
        </authorList>
    </citation>
    <scope>NUCLEOTIDE SEQUENCE</scope>
    <source>
        <strain evidence="1">NBRC 101628</strain>
    </source>
</reference>
<dbReference type="AlphaFoldDB" id="A0AA37VUI0"/>
<evidence type="ECO:0000313" key="2">
    <source>
        <dbReference type="Proteomes" id="UP001161422"/>
    </source>
</evidence>
<reference evidence="1" key="2">
    <citation type="submission" date="2023-01" db="EMBL/GenBank/DDBJ databases">
        <title>Draft genome sequence of Paraferrimonas sedimenticola strain NBRC 101628.</title>
        <authorList>
            <person name="Sun Q."/>
            <person name="Mori K."/>
        </authorList>
    </citation>
    <scope>NUCLEOTIDE SEQUENCE</scope>
    <source>
        <strain evidence="1">NBRC 101628</strain>
    </source>
</reference>
<proteinExistence type="predicted"/>
<keyword evidence="2" id="KW-1185">Reference proteome</keyword>